<organism evidence="1 2">
    <name type="scientific">Eumeta variegata</name>
    <name type="common">Bagworm moth</name>
    <name type="synonym">Eumeta japonica</name>
    <dbReference type="NCBI Taxonomy" id="151549"/>
    <lineage>
        <taxon>Eukaryota</taxon>
        <taxon>Metazoa</taxon>
        <taxon>Ecdysozoa</taxon>
        <taxon>Arthropoda</taxon>
        <taxon>Hexapoda</taxon>
        <taxon>Insecta</taxon>
        <taxon>Pterygota</taxon>
        <taxon>Neoptera</taxon>
        <taxon>Endopterygota</taxon>
        <taxon>Lepidoptera</taxon>
        <taxon>Glossata</taxon>
        <taxon>Ditrysia</taxon>
        <taxon>Tineoidea</taxon>
        <taxon>Psychidae</taxon>
        <taxon>Oiketicinae</taxon>
        <taxon>Eumeta</taxon>
    </lineage>
</organism>
<evidence type="ECO:0000313" key="1">
    <source>
        <dbReference type="EMBL" id="GBP43142.1"/>
    </source>
</evidence>
<dbReference type="AlphaFoldDB" id="A0A4C1VXS3"/>
<proteinExistence type="predicted"/>
<dbReference type="EMBL" id="BGZK01000430">
    <property type="protein sequence ID" value="GBP43142.1"/>
    <property type="molecule type" value="Genomic_DNA"/>
</dbReference>
<name>A0A4C1VXS3_EUMVA</name>
<accession>A0A4C1VXS3</accession>
<keyword evidence="2" id="KW-1185">Reference proteome</keyword>
<sequence length="301" mass="33916">MTHRGLLPRVLIVAQIWASGFEDGIDLQMDLIDGAVVGMSNGWTDWDEIFYVYSNGSLDDFKTQLDPVGGAAVGISLKAFPGRTTIWAVWLAERLRLPVRILSVQKRQGHPSEATCESHYAQSFQGFPCKRPNYLQNYLQNGTQTITSNVVRLNAERASREIVPVNNTPLKNMTYKKYLSVLKAKAAWLESAAGLINSENENRLRVCFDVFPEYRTQFVEAYEALLATLDDSKPEQVAVLAKVDAAFIRISGFDQIGLRRFSPFLIVTKSLERLGLPAGEWPYLLFHIETAKLPLELKTRF</sequence>
<dbReference type="Proteomes" id="UP000299102">
    <property type="component" value="Unassembled WGS sequence"/>
</dbReference>
<comment type="caution">
    <text evidence="1">The sequence shown here is derived from an EMBL/GenBank/DDBJ whole genome shotgun (WGS) entry which is preliminary data.</text>
</comment>
<reference evidence="1 2" key="1">
    <citation type="journal article" date="2019" name="Commun. Biol.">
        <title>The bagworm genome reveals a unique fibroin gene that provides high tensile strength.</title>
        <authorList>
            <person name="Kono N."/>
            <person name="Nakamura H."/>
            <person name="Ohtoshi R."/>
            <person name="Tomita M."/>
            <person name="Numata K."/>
            <person name="Arakawa K."/>
        </authorList>
    </citation>
    <scope>NUCLEOTIDE SEQUENCE [LARGE SCALE GENOMIC DNA]</scope>
</reference>
<dbReference type="OrthoDB" id="7489123at2759"/>
<evidence type="ECO:0000313" key="2">
    <source>
        <dbReference type="Proteomes" id="UP000299102"/>
    </source>
</evidence>
<protein>
    <submittedName>
        <fullName evidence="1">Uncharacterized protein</fullName>
    </submittedName>
</protein>
<gene>
    <name evidence="1" type="ORF">EVAR_40582_1</name>
</gene>